<proteinExistence type="predicted"/>
<feature type="region of interest" description="Disordered" evidence="1">
    <location>
        <begin position="411"/>
        <end position="465"/>
    </location>
</feature>
<dbReference type="Proteomes" id="UP000814243">
    <property type="component" value="Unassembled WGS sequence"/>
</dbReference>
<evidence type="ECO:0000313" key="4">
    <source>
        <dbReference type="Proteomes" id="UP000814243"/>
    </source>
</evidence>
<keyword evidence="2" id="KW-0472">Membrane</keyword>
<dbReference type="EMBL" id="JACEFF010000655">
    <property type="protein sequence ID" value="KAH9633409.1"/>
    <property type="molecule type" value="Genomic_DNA"/>
</dbReference>
<evidence type="ECO:0000313" key="3">
    <source>
        <dbReference type="EMBL" id="KAH9633409.1"/>
    </source>
</evidence>
<dbReference type="AlphaFoldDB" id="A0A922SDM4"/>
<feature type="region of interest" description="Disordered" evidence="1">
    <location>
        <begin position="728"/>
        <end position="770"/>
    </location>
</feature>
<feature type="transmembrane region" description="Helical" evidence="2">
    <location>
        <begin position="94"/>
        <end position="114"/>
    </location>
</feature>
<keyword evidence="2" id="KW-0812">Transmembrane</keyword>
<feature type="compositionally biased region" description="Polar residues" evidence="1">
    <location>
        <begin position="437"/>
        <end position="457"/>
    </location>
</feature>
<keyword evidence="2" id="KW-1133">Transmembrane helix</keyword>
<feature type="compositionally biased region" description="Polar residues" evidence="1">
    <location>
        <begin position="734"/>
        <end position="745"/>
    </location>
</feature>
<evidence type="ECO:0000256" key="2">
    <source>
        <dbReference type="SAM" id="Phobius"/>
    </source>
</evidence>
<protein>
    <submittedName>
        <fullName evidence="3">Uncharacterized protein</fullName>
    </submittedName>
</protein>
<gene>
    <name evidence="3" type="ORF">HF086_004123</name>
</gene>
<feature type="transmembrane region" description="Helical" evidence="2">
    <location>
        <begin position="57"/>
        <end position="82"/>
    </location>
</feature>
<organism evidence="3 4">
    <name type="scientific">Spodoptera exigua</name>
    <name type="common">Beet armyworm</name>
    <name type="synonym">Noctua fulgens</name>
    <dbReference type="NCBI Taxonomy" id="7107"/>
    <lineage>
        <taxon>Eukaryota</taxon>
        <taxon>Metazoa</taxon>
        <taxon>Ecdysozoa</taxon>
        <taxon>Arthropoda</taxon>
        <taxon>Hexapoda</taxon>
        <taxon>Insecta</taxon>
        <taxon>Pterygota</taxon>
        <taxon>Neoptera</taxon>
        <taxon>Endopterygota</taxon>
        <taxon>Lepidoptera</taxon>
        <taxon>Glossata</taxon>
        <taxon>Ditrysia</taxon>
        <taxon>Noctuoidea</taxon>
        <taxon>Noctuidae</taxon>
        <taxon>Amphipyrinae</taxon>
        <taxon>Spodoptera</taxon>
    </lineage>
</organism>
<feature type="compositionally biased region" description="Basic and acidic residues" evidence="1">
    <location>
        <begin position="746"/>
        <end position="756"/>
    </location>
</feature>
<reference evidence="3" key="1">
    <citation type="journal article" date="2021" name="G3 (Bethesda)">
        <title>Genome and transcriptome analysis of the beet armyworm Spodoptera exigua reveals targets for pest control. .</title>
        <authorList>
            <person name="Simon S."/>
            <person name="Breeschoten T."/>
            <person name="Jansen H.J."/>
            <person name="Dirks R.P."/>
            <person name="Schranz M.E."/>
            <person name="Ros V.I.D."/>
        </authorList>
    </citation>
    <scope>NUCLEOTIDE SEQUENCE</scope>
    <source>
        <strain evidence="3">TB_SE_WUR_2020</strain>
    </source>
</reference>
<feature type="transmembrane region" description="Helical" evidence="2">
    <location>
        <begin position="21"/>
        <end position="45"/>
    </location>
</feature>
<evidence type="ECO:0000256" key="1">
    <source>
        <dbReference type="SAM" id="MobiDB-lite"/>
    </source>
</evidence>
<feature type="region of interest" description="Disordered" evidence="1">
    <location>
        <begin position="363"/>
        <end position="387"/>
    </location>
</feature>
<feature type="compositionally biased region" description="Polar residues" evidence="1">
    <location>
        <begin position="375"/>
        <end position="387"/>
    </location>
</feature>
<feature type="compositionally biased region" description="Polar residues" evidence="1">
    <location>
        <begin position="412"/>
        <end position="427"/>
    </location>
</feature>
<accession>A0A922SDM4</accession>
<name>A0A922SDM4_SPOEX</name>
<sequence>MNMPEELSMPVQRALRTMVSGVMLVQCFTVYVYLAAYIVLLYPVFLEERPTLVLPWLLLAAIRKLLCELTSLALGLGTCVLLGPARTPCIKFVVVKFTTIMPAFYMWMLVFSYYHALKVATAFKTFPAVLPPSDNDYGLELAVRRRRTKSLLGEDQLRKKLVASLYGERLCVTNDTYLRPQHDLSSRMVHSTDTSVEEDVPEPDVMKPSTTGWSDSGAYEDWFGSEIIIPRDTDRILEQIVLMLLRVSAYMKKEGTESMIDPEKFSSVVPPLWHRDNIECTINSDDTDTPQNVGSSRGNTASYLRDYPQIFMKKPATEKLQSEPVIAPLKTVRSYGGTDEFKHKTKRNTPTVSHETISISVELEPKPSKKKVTSPDMNTEQVSQSNHAPLIEAAKVKSKFDKQEQVKMPFQIRNSEISNKTDNSEQVSEVLPEDNTNKSLNDNLNQSERPNGINNHNNKIDDDEKNTQLLIPSKDSEKSIALVTQTETQNRETNLKFLEEYKNMVYNKIMTSNNNSREISDDLIIHEFDELINDKSTLSQILNIECNGEFLVNIVANELKERHLFGSETTHTSSDGALIDSNSKDLEYPQIFNLDSDENFMFRKVSNENSIDMEISVKTTNADVNGSNKTCKDEPESNLNWRELATVSLRDDNEIDREMKRESSGIQISSNDTINNLIDKYDVAKNENLNQGMKIEYFIQGMIIEEIIDKQVFKYNKAKEVPLRIMSNEDNLDPETTTSNTTTVDKGNEVIPKESEQNTSQCNLLNEEKK</sequence>
<feature type="region of interest" description="Disordered" evidence="1">
    <location>
        <begin position="188"/>
        <end position="211"/>
    </location>
</feature>
<comment type="caution">
    <text evidence="3">The sequence shown here is derived from an EMBL/GenBank/DDBJ whole genome shotgun (WGS) entry which is preliminary data.</text>
</comment>